<dbReference type="Pfam" id="PF05130">
    <property type="entry name" value="FlgN"/>
    <property type="match status" value="1"/>
</dbReference>
<keyword evidence="1" id="KW-0969">Cilium</keyword>
<dbReference type="InterPro" id="IPR007809">
    <property type="entry name" value="FlgN-like"/>
</dbReference>
<protein>
    <submittedName>
        <fullName evidence="1">Flagellar protein FlgN</fullName>
    </submittedName>
</protein>
<dbReference type="RefSeq" id="WP_216416677.1">
    <property type="nucleotide sequence ID" value="NZ_JAHLQK010000003.1"/>
</dbReference>
<dbReference type="Proteomes" id="UP000779508">
    <property type="component" value="Unassembled WGS sequence"/>
</dbReference>
<comment type="caution">
    <text evidence="1">The sequence shown here is derived from an EMBL/GenBank/DDBJ whole genome shotgun (WGS) entry which is preliminary data.</text>
</comment>
<name>A0ABS6G2F2_9FIRM</name>
<gene>
    <name evidence="1" type="ORF">KQI88_09510</name>
</gene>
<keyword evidence="2" id="KW-1185">Reference proteome</keyword>
<keyword evidence="1" id="KW-0282">Flagellum</keyword>
<organism evidence="1 2">
    <name type="scientific">Alkaliphilus flagellatus</name>
    <dbReference type="NCBI Taxonomy" id="2841507"/>
    <lineage>
        <taxon>Bacteria</taxon>
        <taxon>Bacillati</taxon>
        <taxon>Bacillota</taxon>
        <taxon>Clostridia</taxon>
        <taxon>Peptostreptococcales</taxon>
        <taxon>Natronincolaceae</taxon>
        <taxon>Alkaliphilus</taxon>
    </lineage>
</organism>
<sequence length="164" mass="18807">MKSIDQLKDTLIKETDLYTQVLKLAEEKTKVIVAGDIKVLEDITKKEQQYIMNMGTFEKIRRSILTNIAEELNVEAITTVSELILFVEEDAGNKIDQLRNNLLETIADLKVVNEGNEKLINQSLQYINFNLEVLTHSPEDGNRYSSNASENKEVKPINFFDMRV</sequence>
<dbReference type="EMBL" id="JAHLQK010000003">
    <property type="protein sequence ID" value="MBU5676655.1"/>
    <property type="molecule type" value="Genomic_DNA"/>
</dbReference>
<reference evidence="1 2" key="1">
    <citation type="submission" date="2021-06" db="EMBL/GenBank/DDBJ databases">
        <authorList>
            <person name="Sun Q."/>
            <person name="Li D."/>
        </authorList>
    </citation>
    <scope>NUCLEOTIDE SEQUENCE [LARGE SCALE GENOMIC DNA]</scope>
    <source>
        <strain evidence="1 2">MSJ-5</strain>
    </source>
</reference>
<keyword evidence="1" id="KW-0966">Cell projection</keyword>
<evidence type="ECO:0000313" key="2">
    <source>
        <dbReference type="Proteomes" id="UP000779508"/>
    </source>
</evidence>
<evidence type="ECO:0000313" key="1">
    <source>
        <dbReference type="EMBL" id="MBU5676655.1"/>
    </source>
</evidence>
<accession>A0ABS6G2F2</accession>
<proteinExistence type="predicted"/>